<feature type="non-terminal residue" evidence="2">
    <location>
        <position position="1"/>
    </location>
</feature>
<protein>
    <submittedName>
        <fullName evidence="2">Uncharacterized protein</fullName>
    </submittedName>
</protein>
<feature type="compositionally biased region" description="Basic and acidic residues" evidence="1">
    <location>
        <begin position="1"/>
        <end position="16"/>
    </location>
</feature>
<reference evidence="3" key="1">
    <citation type="submission" date="2014-03" db="EMBL/GenBank/DDBJ databases">
        <title>The Genome Sequence of Puccinia striiformis f. sp. tritici PST-78.</title>
        <authorList>
            <consortium name="The Broad Institute Genome Sequencing Platform"/>
            <person name="Cuomo C."/>
            <person name="Hulbert S."/>
            <person name="Chen X."/>
            <person name="Walker B."/>
            <person name="Young S.K."/>
            <person name="Zeng Q."/>
            <person name="Gargeya S."/>
            <person name="Fitzgerald M."/>
            <person name="Haas B."/>
            <person name="Abouelleil A."/>
            <person name="Alvarado L."/>
            <person name="Arachchi H.M."/>
            <person name="Berlin A.M."/>
            <person name="Chapman S.B."/>
            <person name="Goldberg J."/>
            <person name="Griggs A."/>
            <person name="Gujja S."/>
            <person name="Hansen M."/>
            <person name="Howarth C."/>
            <person name="Imamovic A."/>
            <person name="Larimer J."/>
            <person name="McCowan C."/>
            <person name="Montmayeur A."/>
            <person name="Murphy C."/>
            <person name="Neiman D."/>
            <person name="Pearson M."/>
            <person name="Priest M."/>
            <person name="Roberts A."/>
            <person name="Saif S."/>
            <person name="Shea T."/>
            <person name="Sisk P."/>
            <person name="Sykes S."/>
            <person name="Wortman J."/>
            <person name="Nusbaum C."/>
            <person name="Birren B."/>
        </authorList>
    </citation>
    <scope>NUCLEOTIDE SEQUENCE [LARGE SCALE GENOMIC DNA]</scope>
    <source>
        <strain evidence="3">race PST-78</strain>
    </source>
</reference>
<gene>
    <name evidence="2" type="ORF">PSTG_19317</name>
</gene>
<evidence type="ECO:0000256" key="1">
    <source>
        <dbReference type="SAM" id="MobiDB-lite"/>
    </source>
</evidence>
<sequence>TDVRSDPLVDSNDPKVRSSASKGKQPERSVRFEADSELTDKDEQETASSSDDEGDITEDREANVDLDTFDRLMDRMEEELQKKKGGRGGRKGGPIPANPFGPDLGGGSGVEMKDLSDEDEDSDVEMDDVDQAIHSELADLMKQSGVHLDGHSHDQPDYS</sequence>
<feature type="region of interest" description="Disordered" evidence="1">
    <location>
        <begin position="1"/>
        <end position="159"/>
    </location>
</feature>
<dbReference type="Proteomes" id="UP000054564">
    <property type="component" value="Unassembled WGS sequence"/>
</dbReference>
<proteinExistence type="predicted"/>
<comment type="caution">
    <text evidence="2">The sequence shown here is derived from an EMBL/GenBank/DDBJ whole genome shotgun (WGS) entry which is preliminary data.</text>
</comment>
<keyword evidence="3" id="KW-1185">Reference proteome</keyword>
<dbReference type="AlphaFoldDB" id="A0A0L0UJM8"/>
<dbReference type="EMBL" id="AJIL01005934">
    <property type="protein sequence ID" value="KNE87302.1"/>
    <property type="molecule type" value="Genomic_DNA"/>
</dbReference>
<feature type="compositionally biased region" description="Basic and acidic residues" evidence="1">
    <location>
        <begin position="57"/>
        <end position="82"/>
    </location>
</feature>
<evidence type="ECO:0000313" key="2">
    <source>
        <dbReference type="EMBL" id="KNE87302.1"/>
    </source>
</evidence>
<feature type="compositionally biased region" description="Acidic residues" evidence="1">
    <location>
        <begin position="42"/>
        <end position="56"/>
    </location>
</feature>
<name>A0A0L0UJM8_9BASI</name>
<feature type="compositionally biased region" description="Basic and acidic residues" evidence="1">
    <location>
        <begin position="148"/>
        <end position="159"/>
    </location>
</feature>
<feature type="non-terminal residue" evidence="2">
    <location>
        <position position="159"/>
    </location>
</feature>
<feature type="compositionally biased region" description="Acidic residues" evidence="1">
    <location>
        <begin position="116"/>
        <end position="130"/>
    </location>
</feature>
<evidence type="ECO:0000313" key="3">
    <source>
        <dbReference type="Proteomes" id="UP000054564"/>
    </source>
</evidence>
<dbReference type="STRING" id="1165861.A0A0L0UJM8"/>
<dbReference type="OrthoDB" id="27237at2759"/>
<feature type="compositionally biased region" description="Basic and acidic residues" evidence="1">
    <location>
        <begin position="24"/>
        <end position="41"/>
    </location>
</feature>
<accession>A0A0L0UJM8</accession>
<organism evidence="2 3">
    <name type="scientific">Puccinia striiformis f. sp. tritici PST-78</name>
    <dbReference type="NCBI Taxonomy" id="1165861"/>
    <lineage>
        <taxon>Eukaryota</taxon>
        <taxon>Fungi</taxon>
        <taxon>Dikarya</taxon>
        <taxon>Basidiomycota</taxon>
        <taxon>Pucciniomycotina</taxon>
        <taxon>Pucciniomycetes</taxon>
        <taxon>Pucciniales</taxon>
        <taxon>Pucciniaceae</taxon>
        <taxon>Puccinia</taxon>
    </lineage>
</organism>